<dbReference type="EMBL" id="KV427613">
    <property type="protein sequence ID" value="KZT08911.1"/>
    <property type="molecule type" value="Genomic_DNA"/>
</dbReference>
<name>A0A165FFW7_9APHY</name>
<organism evidence="1 2">
    <name type="scientific">Laetiporus sulphureus 93-53</name>
    <dbReference type="NCBI Taxonomy" id="1314785"/>
    <lineage>
        <taxon>Eukaryota</taxon>
        <taxon>Fungi</taxon>
        <taxon>Dikarya</taxon>
        <taxon>Basidiomycota</taxon>
        <taxon>Agaricomycotina</taxon>
        <taxon>Agaricomycetes</taxon>
        <taxon>Polyporales</taxon>
        <taxon>Laetiporus</taxon>
    </lineage>
</organism>
<dbReference type="STRING" id="1314785.A0A165FFW7"/>
<gene>
    <name evidence="1" type="ORF">LAESUDRAFT_565467</name>
</gene>
<evidence type="ECO:0000313" key="1">
    <source>
        <dbReference type="EMBL" id="KZT08911.1"/>
    </source>
</evidence>
<evidence type="ECO:0000313" key="2">
    <source>
        <dbReference type="Proteomes" id="UP000076871"/>
    </source>
</evidence>
<sequence length="219" mass="22711">MANPETPTSPAKPHNCIPELPPLLYMGGDPSASPSLGRPTLPVFPPIPPLSEITSLAGSGCCCGVQCACPGCVEHRGEEHASEDFDDCDDACGTCVDYEGGFELPSSTSRSISGSGSGEVPRTTVIDEFFARAASLPRPPSRRKTSLDATNITVYPPTLFVGALKEREERSAAFGLVSLPPLRCGCAGGCGCPEGQCGCGDGCSGCSEADQQEEVVVRR</sequence>
<keyword evidence="2" id="KW-1185">Reference proteome</keyword>
<dbReference type="OrthoDB" id="5600085at2759"/>
<accession>A0A165FFW7</accession>
<proteinExistence type="predicted"/>
<dbReference type="AlphaFoldDB" id="A0A165FFW7"/>
<dbReference type="RefSeq" id="XP_040766651.1">
    <property type="nucleotide sequence ID" value="XM_040902976.1"/>
</dbReference>
<dbReference type="GeneID" id="63820007"/>
<protein>
    <submittedName>
        <fullName evidence="1">Uncharacterized protein</fullName>
    </submittedName>
</protein>
<dbReference type="Proteomes" id="UP000076871">
    <property type="component" value="Unassembled WGS sequence"/>
</dbReference>
<dbReference type="InParanoid" id="A0A165FFW7"/>
<reference evidence="1 2" key="1">
    <citation type="journal article" date="2016" name="Mol. Biol. Evol.">
        <title>Comparative Genomics of Early-Diverging Mushroom-Forming Fungi Provides Insights into the Origins of Lignocellulose Decay Capabilities.</title>
        <authorList>
            <person name="Nagy L.G."/>
            <person name="Riley R."/>
            <person name="Tritt A."/>
            <person name="Adam C."/>
            <person name="Daum C."/>
            <person name="Floudas D."/>
            <person name="Sun H."/>
            <person name="Yadav J.S."/>
            <person name="Pangilinan J."/>
            <person name="Larsson K.H."/>
            <person name="Matsuura K."/>
            <person name="Barry K."/>
            <person name="Labutti K."/>
            <person name="Kuo R."/>
            <person name="Ohm R.A."/>
            <person name="Bhattacharya S.S."/>
            <person name="Shirouzu T."/>
            <person name="Yoshinaga Y."/>
            <person name="Martin F.M."/>
            <person name="Grigoriev I.V."/>
            <person name="Hibbett D.S."/>
        </authorList>
    </citation>
    <scope>NUCLEOTIDE SEQUENCE [LARGE SCALE GENOMIC DNA]</scope>
    <source>
        <strain evidence="1 2">93-53</strain>
    </source>
</reference>